<dbReference type="PROSITE" id="PS51898">
    <property type="entry name" value="TYR_RECOMBINASE"/>
    <property type="match status" value="1"/>
</dbReference>
<dbReference type="GO" id="GO:0016740">
    <property type="term" value="F:transferase activity"/>
    <property type="evidence" value="ECO:0007669"/>
    <property type="project" value="UniProtKB-KW"/>
</dbReference>
<name>A0A385EC00_9CAUD</name>
<evidence type="ECO:0000256" key="5">
    <source>
        <dbReference type="ARBA" id="ARBA00023125"/>
    </source>
</evidence>
<dbReference type="GO" id="GO:0006310">
    <property type="term" value="P:DNA recombination"/>
    <property type="evidence" value="ECO:0007669"/>
    <property type="project" value="UniProtKB-KW"/>
</dbReference>
<evidence type="ECO:0000256" key="2">
    <source>
        <dbReference type="ARBA" id="ARBA00016082"/>
    </source>
</evidence>
<dbReference type="Pfam" id="PF00589">
    <property type="entry name" value="Phage_integrase"/>
    <property type="match status" value="1"/>
</dbReference>
<feature type="domain" description="Tyr recombinase" evidence="8">
    <location>
        <begin position="13"/>
        <end position="207"/>
    </location>
</feature>
<evidence type="ECO:0000313" key="10">
    <source>
        <dbReference type="Proteomes" id="UP000258997"/>
    </source>
</evidence>
<dbReference type="EMBL" id="MH588544">
    <property type="protein sequence ID" value="AXQ68337.1"/>
    <property type="molecule type" value="Genomic_DNA"/>
</dbReference>
<keyword evidence="3" id="KW-0808">Transferase</keyword>
<evidence type="ECO:0000256" key="3">
    <source>
        <dbReference type="ARBA" id="ARBA00022679"/>
    </source>
</evidence>
<comment type="similarity">
    <text evidence="1">Belongs to the 'phage' integrase family.</text>
</comment>
<dbReference type="GO" id="GO:0075713">
    <property type="term" value="P:establishment of integrated proviral latency"/>
    <property type="evidence" value="ECO:0007669"/>
    <property type="project" value="UniProtKB-KW"/>
</dbReference>
<evidence type="ECO:0000256" key="4">
    <source>
        <dbReference type="ARBA" id="ARBA00022801"/>
    </source>
</evidence>
<accession>A0A385EC00</accession>
<dbReference type="GO" id="GO:0003677">
    <property type="term" value="F:DNA binding"/>
    <property type="evidence" value="ECO:0007669"/>
    <property type="project" value="UniProtKB-KW"/>
</dbReference>
<keyword evidence="10" id="KW-1185">Reference proteome</keyword>
<proteinExistence type="inferred from homology"/>
<dbReference type="Proteomes" id="UP000258997">
    <property type="component" value="Segment"/>
</dbReference>
<gene>
    <name evidence="9" type="ORF">CcrBL10_gp133</name>
</gene>
<keyword evidence="4" id="KW-0378">Hydrolase</keyword>
<sequence>MPKRIKGKRIALHQAKVLDAQEFQMVLDRAEQGDNPLRDRVLFKLSFYCGMRVAEIAGMEWRKHLLDASGRLRPALHVTHDIGKNAVARHVPIEASLAADLRALRKERPNDRFVIYPLRASMRGGPEKTDANTLAQYMRRLYREVGLDGASSHSGRRTFITDLARKANMADCSLRDIQEMVGHRRIETTGTYIETSPRQDRLVNMVLR</sequence>
<dbReference type="InterPro" id="IPR011010">
    <property type="entry name" value="DNA_brk_join_enz"/>
</dbReference>
<evidence type="ECO:0000256" key="6">
    <source>
        <dbReference type="ARBA" id="ARBA00023172"/>
    </source>
</evidence>
<keyword evidence="7" id="KW-1179">Viral genome integration</keyword>
<keyword evidence="7" id="KW-1160">Virus entry into host cell</keyword>
<evidence type="ECO:0000259" key="8">
    <source>
        <dbReference type="PROSITE" id="PS51898"/>
    </source>
</evidence>
<dbReference type="InterPro" id="IPR013762">
    <property type="entry name" value="Integrase-like_cat_sf"/>
</dbReference>
<dbReference type="Gene3D" id="1.10.443.10">
    <property type="entry name" value="Intergrase catalytic core"/>
    <property type="match status" value="1"/>
</dbReference>
<dbReference type="GO" id="GO:0015074">
    <property type="term" value="P:DNA integration"/>
    <property type="evidence" value="ECO:0007669"/>
    <property type="project" value="InterPro"/>
</dbReference>
<dbReference type="InterPro" id="IPR002104">
    <property type="entry name" value="Integrase_catalytic"/>
</dbReference>
<dbReference type="PANTHER" id="PTHR30349">
    <property type="entry name" value="PHAGE INTEGRASE-RELATED"/>
    <property type="match status" value="1"/>
</dbReference>
<dbReference type="InterPro" id="IPR050090">
    <property type="entry name" value="Tyrosine_recombinase_XerCD"/>
</dbReference>
<dbReference type="PANTHER" id="PTHR30349:SF41">
    <property type="entry name" value="INTEGRASE_RECOMBINASE PROTEIN MJ0367-RELATED"/>
    <property type="match status" value="1"/>
</dbReference>
<keyword evidence="7" id="KW-0229">DNA integration</keyword>
<keyword evidence="6" id="KW-0233">DNA recombination</keyword>
<dbReference type="GO" id="GO:0016787">
    <property type="term" value="F:hydrolase activity"/>
    <property type="evidence" value="ECO:0007669"/>
    <property type="project" value="UniProtKB-KW"/>
</dbReference>
<evidence type="ECO:0000256" key="1">
    <source>
        <dbReference type="ARBA" id="ARBA00008857"/>
    </source>
</evidence>
<keyword evidence="5" id="KW-0238">DNA-binding</keyword>
<evidence type="ECO:0000313" key="9">
    <source>
        <dbReference type="EMBL" id="AXQ68337.1"/>
    </source>
</evidence>
<dbReference type="CDD" id="cd00397">
    <property type="entry name" value="DNA_BRE_C"/>
    <property type="match status" value="1"/>
</dbReference>
<dbReference type="GO" id="GO:0044826">
    <property type="term" value="P:viral genome integration into host DNA"/>
    <property type="evidence" value="ECO:0007669"/>
    <property type="project" value="UniProtKB-KW"/>
</dbReference>
<organism evidence="9 10">
    <name type="scientific">Caulobacter phage CcrBL10</name>
    <dbReference type="NCBI Taxonomy" id="2283269"/>
    <lineage>
        <taxon>Viruses</taxon>
        <taxon>Duplodnaviria</taxon>
        <taxon>Heunggongvirae</taxon>
        <taxon>Uroviricota</taxon>
        <taxon>Caudoviricetes</taxon>
        <taxon>Jeanschmidtviridae</taxon>
        <taxon>Poindextervirus</taxon>
        <taxon>Poindextervirus BL10</taxon>
    </lineage>
</organism>
<reference evidence="9 10" key="1">
    <citation type="submission" date="2018-07" db="EMBL/GenBank/DDBJ databases">
        <title>Giant CbK-like Caulobacter bacteriophages have genetically divergent genomes.</title>
        <authorList>
            <person name="Wilson K.M."/>
            <person name="Ely B."/>
        </authorList>
    </citation>
    <scope>NUCLEOTIDE SEQUENCE [LARGE SCALE GENOMIC DNA]</scope>
</reference>
<evidence type="ECO:0000256" key="7">
    <source>
        <dbReference type="ARBA" id="ARBA00023195"/>
    </source>
</evidence>
<protein>
    <recommendedName>
        <fullName evidence="2">Integrase</fullName>
    </recommendedName>
</protein>
<dbReference type="SUPFAM" id="SSF56349">
    <property type="entry name" value="DNA breaking-rejoining enzymes"/>
    <property type="match status" value="1"/>
</dbReference>